<evidence type="ECO:0000256" key="2">
    <source>
        <dbReference type="SAM" id="Phobius"/>
    </source>
</evidence>
<dbReference type="SUPFAM" id="SSF56436">
    <property type="entry name" value="C-type lectin-like"/>
    <property type="match status" value="1"/>
</dbReference>
<feature type="compositionally biased region" description="Low complexity" evidence="1">
    <location>
        <begin position="500"/>
        <end position="526"/>
    </location>
</feature>
<feature type="region of interest" description="Disordered" evidence="1">
    <location>
        <begin position="332"/>
        <end position="369"/>
    </location>
</feature>
<feature type="transmembrane region" description="Helical" evidence="2">
    <location>
        <begin position="254"/>
        <end position="275"/>
    </location>
</feature>
<dbReference type="InParanoid" id="K1Q5F5"/>
<dbReference type="InterPro" id="IPR016187">
    <property type="entry name" value="CTDL_fold"/>
</dbReference>
<evidence type="ECO:0000256" key="1">
    <source>
        <dbReference type="SAM" id="MobiDB-lite"/>
    </source>
</evidence>
<keyword evidence="2" id="KW-1133">Transmembrane helix</keyword>
<gene>
    <name evidence="3" type="ORF">CGI_10008131</name>
</gene>
<evidence type="ECO:0000313" key="3">
    <source>
        <dbReference type="EMBL" id="EKC31852.1"/>
    </source>
</evidence>
<feature type="compositionally biased region" description="Polar residues" evidence="1">
    <location>
        <begin position="384"/>
        <end position="400"/>
    </location>
</feature>
<keyword evidence="2" id="KW-0812">Transmembrane</keyword>
<dbReference type="EMBL" id="JH817004">
    <property type="protein sequence ID" value="EKC31852.1"/>
    <property type="molecule type" value="Genomic_DNA"/>
</dbReference>
<feature type="region of interest" description="Disordered" evidence="1">
    <location>
        <begin position="382"/>
        <end position="409"/>
    </location>
</feature>
<organism evidence="3">
    <name type="scientific">Magallana gigas</name>
    <name type="common">Pacific oyster</name>
    <name type="synonym">Crassostrea gigas</name>
    <dbReference type="NCBI Taxonomy" id="29159"/>
    <lineage>
        <taxon>Eukaryota</taxon>
        <taxon>Metazoa</taxon>
        <taxon>Spiralia</taxon>
        <taxon>Lophotrochozoa</taxon>
        <taxon>Mollusca</taxon>
        <taxon>Bivalvia</taxon>
        <taxon>Autobranchia</taxon>
        <taxon>Pteriomorphia</taxon>
        <taxon>Ostreida</taxon>
        <taxon>Ostreoidea</taxon>
        <taxon>Ostreidae</taxon>
        <taxon>Magallana</taxon>
    </lineage>
</organism>
<dbReference type="InterPro" id="IPR001304">
    <property type="entry name" value="C-type_lectin-like"/>
</dbReference>
<dbReference type="CDD" id="cd00037">
    <property type="entry name" value="CLECT"/>
    <property type="match status" value="1"/>
</dbReference>
<sequence>MYFFYYNQGAWGSWWTGGNDVAKEGKYKWGTSGRDIVYTNWVSPEPNGGTNENCITVDYRGHWATVRCGRCTMNLHCSCEWLHALENVYLESERLAKVRNSNIFEQCTGTLTEDCDEWKEKWSHVPCVRINKKASTNDTRNPEMQLKLNEIRASVMKLKDKAKRRRLLKNLNALMNKMPWENVAAENVSSASYNSNDKGKPLASAIRLSEGSQQTNYSEWMGSIDSWHRKVLFEHWEKVSQADIMETLHRRRTFLLLFGVLTGATAFIIVMLFVIKYQSDKNVRKDIVFDGNLDVMGREDSFSFLDKLRKEKKRKGKDVQLKPLKMNSLTMFPKKVTSDTKPKTDYRRKPQISQQPTQPTKKCQPDLNKVSIDAKKTIFEENNKNPNTHSQPLSDPQTEQVPEYALKSSSSYDIGDRLFPSAMMRSFGTEFGTSSQKTTNTLTDSNEQSTSQSVRATSPKRPDSTQEPSSSPAVRVTSPLLIPVNHVTTVKISPKRFLSSDESTSTSSSSSSSSSTSATTTGSSNG</sequence>
<feature type="compositionally biased region" description="Polar residues" evidence="1">
    <location>
        <begin position="431"/>
        <end position="456"/>
    </location>
</feature>
<dbReference type="AlphaFoldDB" id="K1Q5F5"/>
<name>K1Q5F5_MAGGI</name>
<dbReference type="Gene3D" id="3.10.100.10">
    <property type="entry name" value="Mannose-Binding Protein A, subunit A"/>
    <property type="match status" value="1"/>
</dbReference>
<dbReference type="HOGENOM" id="CLU_518030_0_0_1"/>
<accession>K1Q5F5</accession>
<feature type="compositionally biased region" description="Basic and acidic residues" evidence="1">
    <location>
        <begin position="336"/>
        <end position="348"/>
    </location>
</feature>
<feature type="region of interest" description="Disordered" evidence="1">
    <location>
        <begin position="431"/>
        <end position="526"/>
    </location>
</feature>
<proteinExistence type="predicted"/>
<reference evidence="3" key="1">
    <citation type="journal article" date="2012" name="Nature">
        <title>The oyster genome reveals stress adaptation and complexity of shell formation.</title>
        <authorList>
            <person name="Zhang G."/>
            <person name="Fang X."/>
            <person name="Guo X."/>
            <person name="Li L."/>
            <person name="Luo R."/>
            <person name="Xu F."/>
            <person name="Yang P."/>
            <person name="Zhang L."/>
            <person name="Wang X."/>
            <person name="Qi H."/>
            <person name="Xiong Z."/>
            <person name="Que H."/>
            <person name="Xie Y."/>
            <person name="Holland P.W."/>
            <person name="Paps J."/>
            <person name="Zhu Y."/>
            <person name="Wu F."/>
            <person name="Chen Y."/>
            <person name="Wang J."/>
            <person name="Peng C."/>
            <person name="Meng J."/>
            <person name="Yang L."/>
            <person name="Liu J."/>
            <person name="Wen B."/>
            <person name="Zhang N."/>
            <person name="Huang Z."/>
            <person name="Zhu Q."/>
            <person name="Feng Y."/>
            <person name="Mount A."/>
            <person name="Hedgecock D."/>
            <person name="Xu Z."/>
            <person name="Liu Y."/>
            <person name="Domazet-Loso T."/>
            <person name="Du Y."/>
            <person name="Sun X."/>
            <person name="Zhang S."/>
            <person name="Liu B."/>
            <person name="Cheng P."/>
            <person name="Jiang X."/>
            <person name="Li J."/>
            <person name="Fan D."/>
            <person name="Wang W."/>
            <person name="Fu W."/>
            <person name="Wang T."/>
            <person name="Wang B."/>
            <person name="Zhang J."/>
            <person name="Peng Z."/>
            <person name="Li Y."/>
            <person name="Li N."/>
            <person name="Wang J."/>
            <person name="Chen M."/>
            <person name="He Y."/>
            <person name="Tan F."/>
            <person name="Song X."/>
            <person name="Zheng Q."/>
            <person name="Huang R."/>
            <person name="Yang H."/>
            <person name="Du X."/>
            <person name="Chen L."/>
            <person name="Yang M."/>
            <person name="Gaffney P.M."/>
            <person name="Wang S."/>
            <person name="Luo L."/>
            <person name="She Z."/>
            <person name="Ming Y."/>
            <person name="Huang W."/>
            <person name="Zhang S."/>
            <person name="Huang B."/>
            <person name="Zhang Y."/>
            <person name="Qu T."/>
            <person name="Ni P."/>
            <person name="Miao G."/>
            <person name="Wang J."/>
            <person name="Wang Q."/>
            <person name="Steinberg C.E."/>
            <person name="Wang H."/>
            <person name="Li N."/>
            <person name="Qian L."/>
            <person name="Zhang G."/>
            <person name="Li Y."/>
            <person name="Yang H."/>
            <person name="Liu X."/>
            <person name="Wang J."/>
            <person name="Yin Y."/>
            <person name="Wang J."/>
        </authorList>
    </citation>
    <scope>NUCLEOTIDE SEQUENCE [LARGE SCALE GENOMIC DNA]</scope>
    <source>
        <strain evidence="3">05x7-T-G4-1.051#20</strain>
    </source>
</reference>
<dbReference type="InterPro" id="IPR016186">
    <property type="entry name" value="C-type_lectin-like/link_sf"/>
</dbReference>
<keyword evidence="2" id="KW-0472">Membrane</keyword>
<dbReference type="PROSITE" id="PS50041">
    <property type="entry name" value="C_TYPE_LECTIN_2"/>
    <property type="match status" value="1"/>
</dbReference>
<protein>
    <submittedName>
        <fullName evidence="3">Uncharacterized protein</fullName>
    </submittedName>
</protein>